<protein>
    <recommendedName>
        <fullName evidence="10">Mitoferrin-1</fullName>
    </recommendedName>
    <alternativeName>
        <fullName evidence="11">Mitochondrial iron transporter 1</fullName>
    </alternativeName>
    <alternativeName>
        <fullName evidence="12">Solute carrier family 25 member 37</fullName>
    </alternativeName>
</protein>
<dbReference type="GO" id="GO:0015093">
    <property type="term" value="F:ferrous iron transmembrane transporter activity"/>
    <property type="evidence" value="ECO:0007669"/>
    <property type="project" value="TreeGrafter"/>
</dbReference>
<accession>A0A6A0GVE9</accession>
<keyword evidence="5 13" id="KW-0812">Transmembrane</keyword>
<dbReference type="RefSeq" id="XP_018015670.1">
    <property type="nucleotide sequence ID" value="XM_018160181.2"/>
</dbReference>
<organism evidence="16">
    <name type="scientific">Hyalella azteca</name>
    <name type="common">Amphipod</name>
    <dbReference type="NCBI Taxonomy" id="294128"/>
    <lineage>
        <taxon>Eukaryota</taxon>
        <taxon>Metazoa</taxon>
        <taxon>Ecdysozoa</taxon>
        <taxon>Arthropoda</taxon>
        <taxon>Crustacea</taxon>
        <taxon>Multicrustacea</taxon>
        <taxon>Malacostraca</taxon>
        <taxon>Eumalacostraca</taxon>
        <taxon>Peracarida</taxon>
        <taxon>Amphipoda</taxon>
        <taxon>Senticaudata</taxon>
        <taxon>Talitrida</taxon>
        <taxon>Talitroidea</taxon>
        <taxon>Hyalellidae</taxon>
        <taxon>Hyalella</taxon>
    </lineage>
</organism>
<evidence type="ECO:0000256" key="12">
    <source>
        <dbReference type="ARBA" id="ARBA00041894"/>
    </source>
</evidence>
<feature type="repeat" description="Solcar" evidence="13">
    <location>
        <begin position="12"/>
        <end position="100"/>
    </location>
</feature>
<feature type="repeat" description="Solcar" evidence="13">
    <location>
        <begin position="199"/>
        <end position="292"/>
    </location>
</feature>
<dbReference type="OrthoDB" id="43906at2759"/>
<name>A0A6A0GVE9_HYAAZ</name>
<evidence type="ECO:0000256" key="15">
    <source>
        <dbReference type="SAM" id="Phobius"/>
    </source>
</evidence>
<evidence type="ECO:0000256" key="6">
    <source>
        <dbReference type="ARBA" id="ARBA00022989"/>
    </source>
</evidence>
<reference evidence="16" key="1">
    <citation type="submission" date="2014-08" db="EMBL/GenBank/DDBJ databases">
        <authorList>
            <person name="Murali S."/>
            <person name="Richards S."/>
            <person name="Bandaranaike D."/>
            <person name="Bellair M."/>
            <person name="Blankenburg K."/>
            <person name="Chao H."/>
            <person name="Dinh H."/>
            <person name="Doddapaneni H."/>
            <person name="Dugan-Rocha S."/>
            <person name="Elkadiri S."/>
            <person name="Gnanaolivu R."/>
            <person name="Hughes D."/>
            <person name="Lee S."/>
            <person name="Li M."/>
            <person name="Ming W."/>
            <person name="Munidasa M."/>
            <person name="Muniz J."/>
            <person name="Nguyen L."/>
            <person name="Osuji N."/>
            <person name="Pu L.-L."/>
            <person name="Puazo M."/>
            <person name="Skinner E."/>
            <person name="Qu C."/>
            <person name="Quiroz J."/>
            <person name="Raj R."/>
            <person name="Weissenberger G."/>
            <person name="Xin Y."/>
            <person name="Zou X."/>
            <person name="Han Y."/>
            <person name="Worley K."/>
            <person name="Muzny D."/>
            <person name="Gibbs R."/>
        </authorList>
    </citation>
    <scope>NUCLEOTIDE SEQUENCE</scope>
    <source>
        <strain evidence="16">HAZT.00-mixed</strain>
        <tissue evidence="16">Whole organism</tissue>
    </source>
</reference>
<dbReference type="Proteomes" id="UP000694843">
    <property type="component" value="Unplaced"/>
</dbReference>
<dbReference type="KEGG" id="hazt:108672503"/>
<dbReference type="SUPFAM" id="SSF103506">
    <property type="entry name" value="Mitochondrial carrier"/>
    <property type="match status" value="1"/>
</dbReference>
<dbReference type="Pfam" id="PF00153">
    <property type="entry name" value="Mito_carr"/>
    <property type="match status" value="3"/>
</dbReference>
<evidence type="ECO:0000256" key="7">
    <source>
        <dbReference type="ARBA" id="ARBA00023128"/>
    </source>
</evidence>
<evidence type="ECO:0000313" key="18">
    <source>
        <dbReference type="RefSeq" id="XP_018015670.1"/>
    </source>
</evidence>
<dbReference type="InterPro" id="IPR023395">
    <property type="entry name" value="MCP_dom_sf"/>
</dbReference>
<keyword evidence="4" id="KW-0406">Ion transport</keyword>
<proteinExistence type="inferred from homology"/>
<evidence type="ECO:0000256" key="10">
    <source>
        <dbReference type="ARBA" id="ARBA00040418"/>
    </source>
</evidence>
<comment type="subcellular location">
    <subcellularLocation>
        <location evidence="1">Mitochondrion membrane</location>
        <topology evidence="1">Multi-pass membrane protein</topology>
    </subcellularLocation>
</comment>
<dbReference type="OMA" id="WRPMRGM"/>
<keyword evidence="8 13" id="KW-0472">Membrane</keyword>
<dbReference type="Gene3D" id="1.50.40.10">
    <property type="entry name" value="Mitochondrial carrier domain"/>
    <property type="match status" value="2"/>
</dbReference>
<evidence type="ECO:0000256" key="9">
    <source>
        <dbReference type="ARBA" id="ARBA00037061"/>
    </source>
</evidence>
<evidence type="ECO:0000256" key="8">
    <source>
        <dbReference type="ARBA" id="ARBA00023136"/>
    </source>
</evidence>
<evidence type="ECO:0000256" key="3">
    <source>
        <dbReference type="ARBA" id="ARBA00022448"/>
    </source>
</evidence>
<gene>
    <name evidence="18" type="primary">LOC108672503</name>
    <name evidence="16" type="ORF">HAZT_HAZT001854</name>
</gene>
<evidence type="ECO:0000313" key="17">
    <source>
        <dbReference type="Proteomes" id="UP000694843"/>
    </source>
</evidence>
<evidence type="ECO:0000256" key="14">
    <source>
        <dbReference type="RuleBase" id="RU000488"/>
    </source>
</evidence>
<dbReference type="PROSITE" id="PS50920">
    <property type="entry name" value="SOLCAR"/>
    <property type="match status" value="3"/>
</dbReference>
<keyword evidence="7" id="KW-0496">Mitochondrion</keyword>
<dbReference type="GO" id="GO:0048250">
    <property type="term" value="P:iron import into the mitochondrion"/>
    <property type="evidence" value="ECO:0007669"/>
    <property type="project" value="TreeGrafter"/>
</dbReference>
<keyword evidence="3 14" id="KW-0813">Transport</keyword>
<feature type="repeat" description="Solcar" evidence="13">
    <location>
        <begin position="108"/>
        <end position="192"/>
    </location>
</feature>
<reference evidence="18" key="4">
    <citation type="submission" date="2025-04" db="UniProtKB">
        <authorList>
            <consortium name="RefSeq"/>
        </authorList>
    </citation>
    <scope>IDENTIFICATION</scope>
    <source>
        <tissue evidence="18">Whole organism</tissue>
    </source>
</reference>
<comment type="function">
    <text evidence="9">Mitochondrial iron transporter that specifically mediates iron uptake in developing erythroid cells, thereby playing an essential role in heme biosynthesis.</text>
</comment>
<dbReference type="PANTHER" id="PTHR45758:SF4">
    <property type="entry name" value="MITOFERRIN-1"/>
    <property type="match status" value="1"/>
</dbReference>
<keyword evidence="4" id="KW-0410">Iron transport</keyword>
<dbReference type="CTD" id="43353"/>
<evidence type="ECO:0000256" key="4">
    <source>
        <dbReference type="ARBA" id="ARBA00022496"/>
    </source>
</evidence>
<dbReference type="Proteomes" id="UP000711488">
    <property type="component" value="Unassembled WGS sequence"/>
</dbReference>
<dbReference type="EMBL" id="JQDR03013457">
    <property type="protein sequence ID" value="KAA0189590.1"/>
    <property type="molecule type" value="Genomic_DNA"/>
</dbReference>
<evidence type="ECO:0000256" key="1">
    <source>
        <dbReference type="ARBA" id="ARBA00004225"/>
    </source>
</evidence>
<dbReference type="GeneID" id="108672503"/>
<dbReference type="PANTHER" id="PTHR45758">
    <property type="entry name" value="MITOFERRIN-1-RELATED"/>
    <property type="match status" value="1"/>
</dbReference>
<dbReference type="GO" id="GO:0031966">
    <property type="term" value="C:mitochondrial membrane"/>
    <property type="evidence" value="ECO:0007669"/>
    <property type="project" value="UniProtKB-SubCell"/>
</dbReference>
<sequence>MEFDDYEKLNDDRIGVVMCAGALAGIFEHIVMYPIDSVKTRMQCLAPSPEASYHNVRDGLSKMITNEGIWRPVRGVNAVIMGAGPAHALYFSAIEGIKKNIGSKNYINDHAANAAAGCGATLLHDAVMVPADAIKQRLQMYNSPYSSCFNCAQQLYRTEGIRAFYRSYTTQLMMNLPNHAILLVVYEKMQKLFNPSREYNAPVHCAAGAVAGAIGAAVTTPLDVCKTLLNTQETSTLNQIRASRISGVRNALRTIYVMGGFKGFFKGLQARVLFQMPSTAISWTVYELFKHSLRQDRNDDCNPENGNELLMDGVVGEMPPLSASERAGGGGGKTGLVLQEKKYGGLGAAGTVERLRTLHVGSSLTATCSAAGPADENFLVK</sequence>
<keyword evidence="17" id="KW-1185">Reference proteome</keyword>
<dbReference type="AlphaFoldDB" id="A0A6A0GVE9"/>
<feature type="transmembrane region" description="Helical" evidence="15">
    <location>
        <begin position="14"/>
        <end position="33"/>
    </location>
</feature>
<evidence type="ECO:0000256" key="2">
    <source>
        <dbReference type="ARBA" id="ARBA00006375"/>
    </source>
</evidence>
<keyword evidence="6 15" id="KW-1133">Transmembrane helix</keyword>
<dbReference type="FunFam" id="1.50.40.10:FF:000029">
    <property type="entry name" value="Solute carrier family 25 member 28"/>
    <property type="match status" value="1"/>
</dbReference>
<evidence type="ECO:0000256" key="13">
    <source>
        <dbReference type="PROSITE-ProRule" id="PRU00282"/>
    </source>
</evidence>
<evidence type="ECO:0000256" key="11">
    <source>
        <dbReference type="ARBA" id="ARBA00041873"/>
    </source>
</evidence>
<reference evidence="16" key="3">
    <citation type="submission" date="2019-06" db="EMBL/GenBank/DDBJ databases">
        <authorList>
            <person name="Poynton C."/>
            <person name="Hasenbein S."/>
            <person name="Benoit J.B."/>
            <person name="Sepulveda M.S."/>
            <person name="Poelchau M.F."/>
            <person name="Murali S.C."/>
            <person name="Chen S."/>
            <person name="Glastad K.M."/>
            <person name="Werren J.H."/>
            <person name="Vineis J.H."/>
            <person name="Bowen J.L."/>
            <person name="Friedrich M."/>
            <person name="Jones J."/>
            <person name="Robertson H.M."/>
            <person name="Feyereisen R."/>
            <person name="Mechler-Hickson A."/>
            <person name="Mathers N."/>
            <person name="Lee C.E."/>
            <person name="Colbourne J.K."/>
            <person name="Biales A."/>
            <person name="Johnston J.S."/>
            <person name="Wellborn G.A."/>
            <person name="Rosendale A.J."/>
            <person name="Cridge A.G."/>
            <person name="Munoz-Torres M.C."/>
            <person name="Bain P.A."/>
            <person name="Manny A.R."/>
            <person name="Major K.M."/>
            <person name="Lambert F.N."/>
            <person name="Vulpe C.D."/>
            <person name="Tuck P."/>
            <person name="Blalock B.J."/>
            <person name="Lin Y.-Y."/>
            <person name="Smith M.E."/>
            <person name="Ochoa-Acuna H."/>
            <person name="Chen M.-J.M."/>
            <person name="Childers C.P."/>
            <person name="Qu J."/>
            <person name="Dugan S."/>
            <person name="Lee S.L."/>
            <person name="Chao H."/>
            <person name="Dinh H."/>
            <person name="Han Y."/>
            <person name="Doddapaneni H."/>
            <person name="Worley K.C."/>
            <person name="Muzny D.M."/>
            <person name="Gibbs R.A."/>
            <person name="Richards S."/>
        </authorList>
    </citation>
    <scope>NUCLEOTIDE SEQUENCE</scope>
    <source>
        <strain evidence="16">HAZT.00-mixed</strain>
        <tissue evidence="16">Whole organism</tissue>
    </source>
</reference>
<comment type="similarity">
    <text evidence="2 14">Belongs to the mitochondrial carrier (TC 2.A.29) family.</text>
</comment>
<evidence type="ECO:0000313" key="16">
    <source>
        <dbReference type="EMBL" id="KAA0189590.1"/>
    </source>
</evidence>
<keyword evidence="4" id="KW-0408">Iron</keyword>
<evidence type="ECO:0000256" key="5">
    <source>
        <dbReference type="ARBA" id="ARBA00022692"/>
    </source>
</evidence>
<reference evidence="16" key="2">
    <citation type="journal article" date="2018" name="Environ. Sci. Technol.">
        <title>The Toxicogenome of Hyalella azteca: A Model for Sediment Ecotoxicology and Evolutionary Toxicology.</title>
        <authorList>
            <person name="Poynton H.C."/>
            <person name="Hasenbein S."/>
            <person name="Benoit J.B."/>
            <person name="Sepulveda M.S."/>
            <person name="Poelchau M.F."/>
            <person name="Hughes D.S.T."/>
            <person name="Murali S.C."/>
            <person name="Chen S."/>
            <person name="Glastad K.M."/>
            <person name="Goodisman M.A.D."/>
            <person name="Werren J.H."/>
            <person name="Vineis J.H."/>
            <person name="Bowen J.L."/>
            <person name="Friedrich M."/>
            <person name="Jones J."/>
            <person name="Robertson H.M."/>
            <person name="Feyereisen R."/>
            <person name="Mechler-Hickson A."/>
            <person name="Mathers N."/>
            <person name="Lee C.E."/>
            <person name="Colbourne J.K."/>
            <person name="Biales A."/>
            <person name="Johnston J.S."/>
            <person name="Wellborn G.A."/>
            <person name="Rosendale A.J."/>
            <person name="Cridge A.G."/>
            <person name="Munoz-Torres M.C."/>
            <person name="Bain P.A."/>
            <person name="Manny A.R."/>
            <person name="Major K.M."/>
            <person name="Lambert F.N."/>
            <person name="Vulpe C.D."/>
            <person name="Tuck P."/>
            <person name="Blalock B.J."/>
            <person name="Lin Y.Y."/>
            <person name="Smith M.E."/>
            <person name="Ochoa-Acuna H."/>
            <person name="Chen M.M."/>
            <person name="Childers C.P."/>
            <person name="Qu J."/>
            <person name="Dugan S."/>
            <person name="Lee S.L."/>
            <person name="Chao H."/>
            <person name="Dinh H."/>
            <person name="Han Y."/>
            <person name="Doddapaneni H."/>
            <person name="Worley K.C."/>
            <person name="Muzny D.M."/>
            <person name="Gibbs R.A."/>
            <person name="Richards S."/>
        </authorList>
    </citation>
    <scope>NUCLEOTIDE SEQUENCE</scope>
    <source>
        <strain evidence="16">HAZT.00-mixed</strain>
        <tissue evidence="16">Whole organism</tissue>
    </source>
</reference>
<dbReference type="InterPro" id="IPR018108">
    <property type="entry name" value="MCP_transmembrane"/>
</dbReference>